<evidence type="ECO:0000313" key="3">
    <source>
        <dbReference type="EMBL" id="KAF2098880.1"/>
    </source>
</evidence>
<dbReference type="Pfam" id="PF13902">
    <property type="entry name" value="R3H-assoc"/>
    <property type="match status" value="1"/>
</dbReference>
<evidence type="ECO:0000313" key="4">
    <source>
        <dbReference type="Proteomes" id="UP000799772"/>
    </source>
</evidence>
<dbReference type="GO" id="GO:0003676">
    <property type="term" value="F:nucleic acid binding"/>
    <property type="evidence" value="ECO:0007669"/>
    <property type="project" value="InterPro"/>
</dbReference>
<dbReference type="OrthoDB" id="10256743at2759"/>
<dbReference type="Proteomes" id="UP000799772">
    <property type="component" value="Unassembled WGS sequence"/>
</dbReference>
<dbReference type="PANTHER" id="PTHR32019">
    <property type="entry name" value="R3H DOMAIN-CONTAINING PROTEIN 4"/>
    <property type="match status" value="1"/>
</dbReference>
<name>A0A9P4IGJ3_9PEZI</name>
<dbReference type="SUPFAM" id="SSF82708">
    <property type="entry name" value="R3H domain"/>
    <property type="match status" value="1"/>
</dbReference>
<evidence type="ECO:0000256" key="1">
    <source>
        <dbReference type="SAM" id="MobiDB-lite"/>
    </source>
</evidence>
<protein>
    <recommendedName>
        <fullName evidence="2">R3H-associated N-terminal domain-containing protein</fullName>
    </recommendedName>
</protein>
<dbReference type="InterPro" id="IPR039629">
    <property type="entry name" value="R3HDM4"/>
</dbReference>
<dbReference type="PANTHER" id="PTHR32019:SF2">
    <property type="entry name" value="R3H DOMAIN-CONTAINING PROTEIN 4"/>
    <property type="match status" value="1"/>
</dbReference>
<feature type="domain" description="R3H-associated N-terminal" evidence="2">
    <location>
        <begin position="89"/>
        <end position="193"/>
    </location>
</feature>
<reference evidence="3" key="1">
    <citation type="journal article" date="2020" name="Stud. Mycol.">
        <title>101 Dothideomycetes genomes: a test case for predicting lifestyles and emergence of pathogens.</title>
        <authorList>
            <person name="Haridas S."/>
            <person name="Albert R."/>
            <person name="Binder M."/>
            <person name="Bloem J."/>
            <person name="Labutti K."/>
            <person name="Salamov A."/>
            <person name="Andreopoulos B."/>
            <person name="Baker S."/>
            <person name="Barry K."/>
            <person name="Bills G."/>
            <person name="Bluhm B."/>
            <person name="Cannon C."/>
            <person name="Castanera R."/>
            <person name="Culley D."/>
            <person name="Daum C."/>
            <person name="Ezra D."/>
            <person name="Gonzalez J."/>
            <person name="Henrissat B."/>
            <person name="Kuo A."/>
            <person name="Liang C."/>
            <person name="Lipzen A."/>
            <person name="Lutzoni F."/>
            <person name="Magnuson J."/>
            <person name="Mondo S."/>
            <person name="Nolan M."/>
            <person name="Ohm R."/>
            <person name="Pangilinan J."/>
            <person name="Park H.-J."/>
            <person name="Ramirez L."/>
            <person name="Alfaro M."/>
            <person name="Sun H."/>
            <person name="Tritt A."/>
            <person name="Yoshinaga Y."/>
            <person name="Zwiers L.-H."/>
            <person name="Turgeon B."/>
            <person name="Goodwin S."/>
            <person name="Spatafora J."/>
            <person name="Crous P."/>
            <person name="Grigoriev I."/>
        </authorList>
    </citation>
    <scope>NUCLEOTIDE SEQUENCE</scope>
    <source>
        <strain evidence="3">CBS 133067</strain>
    </source>
</reference>
<sequence length="334" mass="37872">MAIHPSLPLSNGVPLREPIDIEEWTERAVESLSGLAISGGPVGPIRGTSVTLEIPLDDHDIARKPSSGSAEGAEESAKARLATTPPRRREPLRRDSLKRREALLRGKEGSRRRQRWENDRLLNNPYAQPPLPSDWEVHPTHPVHVVPYYLAPLWDSGFSRQHAERTTRARTARADAQDESVRIPKEVREKLKRARGAKGLLQDLEEEVRVFVQRWDEGQRKRERDLMIEPDSDEDEVVFVGRNGQMSDMPDSRRTSEELEREKLVFDSLEDDHGASFGRWLVHSIGAYYGLNTWSRTVGNPARREAYVGIKESKLKSGRKAAPNPLPRPLYGLV</sequence>
<evidence type="ECO:0000259" key="2">
    <source>
        <dbReference type="Pfam" id="PF13902"/>
    </source>
</evidence>
<feature type="region of interest" description="Disordered" evidence="1">
    <location>
        <begin position="314"/>
        <end position="334"/>
    </location>
</feature>
<dbReference type="AlphaFoldDB" id="A0A9P4IGJ3"/>
<dbReference type="InterPro" id="IPR036867">
    <property type="entry name" value="R3H_dom_sf"/>
</dbReference>
<organism evidence="3 4">
    <name type="scientific">Rhizodiscina lignyota</name>
    <dbReference type="NCBI Taxonomy" id="1504668"/>
    <lineage>
        <taxon>Eukaryota</taxon>
        <taxon>Fungi</taxon>
        <taxon>Dikarya</taxon>
        <taxon>Ascomycota</taxon>
        <taxon>Pezizomycotina</taxon>
        <taxon>Dothideomycetes</taxon>
        <taxon>Pleosporomycetidae</taxon>
        <taxon>Aulographales</taxon>
        <taxon>Rhizodiscinaceae</taxon>
        <taxon>Rhizodiscina</taxon>
    </lineage>
</organism>
<feature type="region of interest" description="Disordered" evidence="1">
    <location>
        <begin position="56"/>
        <end position="116"/>
    </location>
</feature>
<dbReference type="EMBL" id="ML978126">
    <property type="protein sequence ID" value="KAF2098880.1"/>
    <property type="molecule type" value="Genomic_DNA"/>
</dbReference>
<gene>
    <name evidence="3" type="ORF">NA57DRAFT_39326</name>
</gene>
<keyword evidence="4" id="KW-1185">Reference proteome</keyword>
<dbReference type="InterPro" id="IPR025952">
    <property type="entry name" value="R3H-assoc_dom"/>
</dbReference>
<comment type="caution">
    <text evidence="3">The sequence shown here is derived from an EMBL/GenBank/DDBJ whole genome shotgun (WGS) entry which is preliminary data.</text>
</comment>
<accession>A0A9P4IGJ3</accession>
<proteinExistence type="predicted"/>
<feature type="compositionally biased region" description="Basic and acidic residues" evidence="1">
    <location>
        <begin position="87"/>
        <end position="116"/>
    </location>
</feature>